<dbReference type="RefSeq" id="WP_013415090.1">
    <property type="nucleotide sequence ID" value="NC_014659.1"/>
</dbReference>
<dbReference type="Pfam" id="PF03969">
    <property type="entry name" value="AFG1_ATPase"/>
    <property type="match status" value="1"/>
</dbReference>
<dbReference type="InterPro" id="IPR005654">
    <property type="entry name" value="ATPase_AFG1-like"/>
</dbReference>
<sequence length="340" mass="38204">MRWPRRSSRSTTLRVPVEAFDDAAYRQGYTIDSAQRQAISRLCETAGRGVYLWGPVGRGKSWLMTTYFAALPTTCKRRVHFHEFFRELHAAIRRHRNDLDAALDTILDGVHVLCFDEFHVHDVADAKFVERLLPALFARNIALVVTSNYPPPRLLPNPLFHDIFVPTIELIEQSLDVVAVDGPRDYRATSDHVSGFASGRWVVRGATDPLAALGLEPPAPDERSTLVPCGHPLVALRAEAHCLWFDFEDLCERTTAPADYLKLAAEFDRWVVSGIPDLAHAGREAAQRFANLIDVLYDRDVETTFVADLPIEALVAEGRRPVDIDRIMSRLGQLQRVGTD</sequence>
<evidence type="ECO:0008006" key="5">
    <source>
        <dbReference type="Google" id="ProtNLM"/>
    </source>
</evidence>
<accession>A0A3S5Y3N1</accession>
<evidence type="ECO:0000313" key="3">
    <source>
        <dbReference type="EMBL" id="CBH47138.1"/>
    </source>
</evidence>
<dbReference type="EMBL" id="FN563149">
    <property type="protein sequence ID" value="CBH47138.1"/>
    <property type="molecule type" value="Genomic_DNA"/>
</dbReference>
<keyword evidence="1" id="KW-0547">Nucleotide-binding</keyword>
<dbReference type="Proteomes" id="UP001154400">
    <property type="component" value="Chromosome"/>
</dbReference>
<dbReference type="InterPro" id="IPR027417">
    <property type="entry name" value="P-loop_NTPase"/>
</dbReference>
<dbReference type="GO" id="GO:0051301">
    <property type="term" value="P:cell division"/>
    <property type="evidence" value="ECO:0007669"/>
    <property type="project" value="TreeGrafter"/>
</dbReference>
<dbReference type="GO" id="GO:0005524">
    <property type="term" value="F:ATP binding"/>
    <property type="evidence" value="ECO:0007669"/>
    <property type="project" value="UniProtKB-KW"/>
</dbReference>
<dbReference type="AlphaFoldDB" id="A0A3S5Y3N1"/>
<dbReference type="KEGG" id="req:REQ_10370"/>
<dbReference type="PANTHER" id="PTHR12169:SF6">
    <property type="entry name" value="AFG1-LIKE ATPASE"/>
    <property type="match status" value="1"/>
</dbReference>
<evidence type="ECO:0000256" key="1">
    <source>
        <dbReference type="ARBA" id="ARBA00022741"/>
    </source>
</evidence>
<dbReference type="PANTHER" id="PTHR12169">
    <property type="entry name" value="ATPASE N2B"/>
    <property type="match status" value="1"/>
</dbReference>
<dbReference type="GO" id="GO:0005737">
    <property type="term" value="C:cytoplasm"/>
    <property type="evidence" value="ECO:0007669"/>
    <property type="project" value="TreeGrafter"/>
</dbReference>
<dbReference type="GO" id="GO:0032153">
    <property type="term" value="C:cell division site"/>
    <property type="evidence" value="ECO:0007669"/>
    <property type="project" value="TreeGrafter"/>
</dbReference>
<reference evidence="3" key="1">
    <citation type="journal article" date="2010" name="PLoS Genet.">
        <title>The genome of a pathogenic rhodococcus: cooptive virulence underpinned by key gene acquisitions.</title>
        <authorList>
            <person name="Letek M."/>
            <person name="Gonzalez P."/>
            <person name="Macarthur I."/>
            <person name="Rodriguez H."/>
            <person name="Freeman T.C."/>
            <person name="Valero-Rello A."/>
            <person name="Blanco M."/>
            <person name="Buckley T."/>
            <person name="Cherevach I."/>
            <person name="Fahey R."/>
            <person name="Hapeshi A."/>
            <person name="Holdstock J."/>
            <person name="Leadon D."/>
            <person name="Navas J."/>
            <person name="Ocampo A."/>
            <person name="Quail M.A."/>
            <person name="Sanders M."/>
            <person name="Scortti M.M."/>
            <person name="Prescott J.F."/>
            <person name="Fogarty U."/>
            <person name="Meijer W.G."/>
            <person name="Parkhill J."/>
            <person name="Bentley S.D."/>
            <person name="Vazquez-Boland J.A."/>
        </authorList>
    </citation>
    <scope>NUCLEOTIDE SEQUENCE [LARGE SCALE GENOMIC DNA]</scope>
    <source>
        <strain evidence="3 4">103S</strain>
    </source>
</reference>
<proteinExistence type="predicted"/>
<evidence type="ECO:0000313" key="4">
    <source>
        <dbReference type="Proteomes" id="UP000006892"/>
    </source>
</evidence>
<organism evidence="3">
    <name type="scientific">Rhodococcus hoagii (strain 103S)</name>
    <name type="common">Rhodococcus equi</name>
    <dbReference type="NCBI Taxonomy" id="685727"/>
    <lineage>
        <taxon>Bacteria</taxon>
        <taxon>Bacillati</taxon>
        <taxon>Actinomycetota</taxon>
        <taxon>Actinomycetes</taxon>
        <taxon>Mycobacteriales</taxon>
        <taxon>Nocardiaceae</taxon>
        <taxon>Prescottella</taxon>
    </lineage>
</organism>
<name>A0A3S5Y3N1_RHOH1</name>
<dbReference type="Gene3D" id="3.40.50.300">
    <property type="entry name" value="P-loop containing nucleotide triphosphate hydrolases"/>
    <property type="match status" value="1"/>
</dbReference>
<evidence type="ECO:0000256" key="2">
    <source>
        <dbReference type="ARBA" id="ARBA00022840"/>
    </source>
</evidence>
<protein>
    <recommendedName>
        <fullName evidence="5">Cell division protein ZapE</fullName>
    </recommendedName>
</protein>
<dbReference type="GO" id="GO:0016887">
    <property type="term" value="F:ATP hydrolysis activity"/>
    <property type="evidence" value="ECO:0007669"/>
    <property type="project" value="InterPro"/>
</dbReference>
<dbReference type="SUPFAM" id="SSF52540">
    <property type="entry name" value="P-loop containing nucleoside triphosphate hydrolases"/>
    <property type="match status" value="1"/>
</dbReference>
<gene>
    <name evidence="3" type="ordered locus">REQ_10370</name>
</gene>
<dbReference type="NCBIfam" id="NF040713">
    <property type="entry name" value="ZapE"/>
    <property type="match status" value="1"/>
</dbReference>
<keyword evidence="2" id="KW-0067">ATP-binding</keyword>